<gene>
    <name evidence="1" type="ORF">B4102_1177</name>
    <name evidence="2" type="ORF">JGZ69_20065</name>
</gene>
<dbReference type="SUPFAM" id="SSF51161">
    <property type="entry name" value="Trimeric LpxA-like enzymes"/>
    <property type="match status" value="1"/>
</dbReference>
<evidence type="ECO:0000313" key="3">
    <source>
        <dbReference type="Proteomes" id="UP000075666"/>
    </source>
</evidence>
<organism evidence="1 3">
    <name type="scientific">Heyndrickxia sporothermodurans</name>
    <dbReference type="NCBI Taxonomy" id="46224"/>
    <lineage>
        <taxon>Bacteria</taxon>
        <taxon>Bacillati</taxon>
        <taxon>Bacillota</taxon>
        <taxon>Bacilli</taxon>
        <taxon>Bacillales</taxon>
        <taxon>Bacillaceae</taxon>
        <taxon>Heyndrickxia</taxon>
    </lineage>
</organism>
<keyword evidence="3" id="KW-1185">Reference proteome</keyword>
<dbReference type="EMBL" id="LQYN01000073">
    <property type="protein sequence ID" value="KYD00165.1"/>
    <property type="molecule type" value="Genomic_DNA"/>
</dbReference>
<evidence type="ECO:0000313" key="2">
    <source>
        <dbReference type="EMBL" id="QQX24986.1"/>
    </source>
</evidence>
<dbReference type="InterPro" id="IPR052265">
    <property type="entry name" value="Gamma-CA"/>
</dbReference>
<reference evidence="1 3" key="1">
    <citation type="submission" date="2016-01" db="EMBL/GenBank/DDBJ databases">
        <title>Genome Sequences of Twelve Sporeforming Bacillus Species Isolated from Foods.</title>
        <authorList>
            <person name="Berendsen E.M."/>
            <person name="Wells-Bennik M.H."/>
            <person name="Krawcyk A.O."/>
            <person name="De Jong A."/>
            <person name="Holsappel S."/>
            <person name="Eijlander R.T."/>
            <person name="Kuipers O.P."/>
        </authorList>
    </citation>
    <scope>NUCLEOTIDE SEQUENCE [LARGE SCALE GENOMIC DNA]</scope>
    <source>
        <strain evidence="1 3">B4102</strain>
    </source>
</reference>
<dbReference type="PANTHER" id="PTHR43360:SF1">
    <property type="entry name" value="CARBOXYSOME ASSEMBLY PROTEIN CCMM"/>
    <property type="match status" value="1"/>
</dbReference>
<dbReference type="KEGG" id="hspo:JGZ69_20065"/>
<dbReference type="STRING" id="46224.B4102_1177"/>
<dbReference type="GeneID" id="62500215"/>
<protein>
    <submittedName>
        <fullName evidence="2">Carbonate dehydratase</fullName>
    </submittedName>
</protein>
<dbReference type="PANTHER" id="PTHR43360">
    <property type="entry name" value="CARBON DIOXIDE CONCENTRATING MECHANISM PROTEIN CCMM"/>
    <property type="match status" value="1"/>
</dbReference>
<dbReference type="InterPro" id="IPR011004">
    <property type="entry name" value="Trimer_LpxA-like_sf"/>
</dbReference>
<dbReference type="EMBL" id="CP066701">
    <property type="protein sequence ID" value="QQX24986.1"/>
    <property type="molecule type" value="Genomic_DNA"/>
</dbReference>
<evidence type="ECO:0000313" key="4">
    <source>
        <dbReference type="Proteomes" id="UP000595512"/>
    </source>
</evidence>
<dbReference type="PATRIC" id="fig|46224.3.peg.3908"/>
<reference evidence="2 4" key="2">
    <citation type="submission" date="2020-12" db="EMBL/GenBank/DDBJ databases">
        <title>Taxonomic evaluation of the Bacillus sporothermodurans group of bacteria based on whole genome sequences.</title>
        <authorList>
            <person name="Fiedler G."/>
            <person name="Herbstmann A.-D."/>
            <person name="Doll E."/>
            <person name="Wenning M."/>
            <person name="Brinks E."/>
            <person name="Kabisch J."/>
            <person name="Breitenwieser F."/>
            <person name="Lappann M."/>
            <person name="Boehnlein C."/>
            <person name="Franz C."/>
        </authorList>
    </citation>
    <scope>NUCLEOTIDE SEQUENCE [LARGE SCALE GENOMIC DNA]</scope>
    <source>
        <strain evidence="2 4">DSM 10599</strain>
    </source>
</reference>
<dbReference type="Proteomes" id="UP000075666">
    <property type="component" value="Unassembled WGS sequence"/>
</dbReference>
<proteinExistence type="predicted"/>
<accession>A0A150KQP2</accession>
<dbReference type="RefSeq" id="WP_066233476.1">
    <property type="nucleotide sequence ID" value="NZ_CP066701.1"/>
</dbReference>
<name>A0A150KQP2_9BACI</name>
<dbReference type="Gene3D" id="2.160.10.10">
    <property type="entry name" value="Hexapeptide repeat proteins"/>
    <property type="match status" value="1"/>
</dbReference>
<dbReference type="Proteomes" id="UP000595512">
    <property type="component" value="Chromosome"/>
</dbReference>
<dbReference type="AlphaFoldDB" id="A0A150KQP2"/>
<sequence>MYGNYNGYPYFKRNCPNPNCLNPNCQCGDNCHCNAEHNCQPLEYKKPGIYPRQQIIYFNPPIKEVPQAEYPKISLKAVMGPNSYVIGDVHVEDDVMIGWNNLIRADSSSPYFIGKKTNIQDFVLIHCHPSQHIEVNGKKYGVYIGEEVSILHHAQPHGPLYIGRNTFIGEGVSIYGATIGKNSVIMHGATIANHVKISEGRFVEPGQTVWKQDQADQLPPVPAEFKNLNQEIVDHYYRLGKAYRMHTKLFI</sequence>
<evidence type="ECO:0000313" key="1">
    <source>
        <dbReference type="EMBL" id="KYD00165.1"/>
    </source>
</evidence>
<dbReference type="OrthoDB" id="9803036at2"/>